<protein>
    <submittedName>
        <fullName evidence="1">Uncharacterized protein</fullName>
    </submittedName>
</protein>
<gene>
    <name evidence="1" type="ORF">SAMN04487950_1918</name>
</gene>
<reference evidence="2" key="1">
    <citation type="submission" date="2016-10" db="EMBL/GenBank/DDBJ databases">
        <authorList>
            <person name="Varghese N."/>
            <person name="Submissions S."/>
        </authorList>
    </citation>
    <scope>NUCLEOTIDE SEQUENCE [LARGE SCALE GENOMIC DNA]</scope>
    <source>
        <strain evidence="2">CGMCC 1.7738</strain>
    </source>
</reference>
<name>A0A1I4E8M0_9EURY</name>
<dbReference type="AlphaFoldDB" id="A0A1I4E8M0"/>
<organism evidence="1 2">
    <name type="scientific">Halogranum rubrum</name>
    <dbReference type="NCBI Taxonomy" id="553466"/>
    <lineage>
        <taxon>Archaea</taxon>
        <taxon>Methanobacteriati</taxon>
        <taxon>Methanobacteriota</taxon>
        <taxon>Stenosarchaea group</taxon>
        <taxon>Halobacteria</taxon>
        <taxon>Halobacteriales</taxon>
        <taxon>Haloferacaceae</taxon>
    </lineage>
</organism>
<dbReference type="STRING" id="553466.SAMN04487950_1918"/>
<dbReference type="EMBL" id="FOTC01000002">
    <property type="protein sequence ID" value="SFL00947.1"/>
    <property type="molecule type" value="Genomic_DNA"/>
</dbReference>
<evidence type="ECO:0000313" key="2">
    <source>
        <dbReference type="Proteomes" id="UP000199607"/>
    </source>
</evidence>
<dbReference type="RefSeq" id="WP_245756875.1">
    <property type="nucleotide sequence ID" value="NZ_FOTC01000002.1"/>
</dbReference>
<dbReference type="Proteomes" id="UP000199607">
    <property type="component" value="Unassembled WGS sequence"/>
</dbReference>
<sequence>MSHVPEHVEMFVCTNCQVVHAGSVAEIEDGHEFSAPDRCGACESTEFVATERWAYHGDEHQ</sequence>
<keyword evidence="2" id="KW-1185">Reference proteome</keyword>
<proteinExistence type="predicted"/>
<evidence type="ECO:0000313" key="1">
    <source>
        <dbReference type="EMBL" id="SFL00947.1"/>
    </source>
</evidence>
<accession>A0A1I4E8M0</accession>